<dbReference type="InterPro" id="IPR050790">
    <property type="entry name" value="ExbB/TolQ_transport"/>
</dbReference>
<dbReference type="EMBL" id="JAFBDQ010000003">
    <property type="protein sequence ID" value="MBM7555989.1"/>
    <property type="molecule type" value="Genomic_DNA"/>
</dbReference>
<evidence type="ECO:0000256" key="2">
    <source>
        <dbReference type="ARBA" id="ARBA00022448"/>
    </source>
</evidence>
<evidence type="ECO:0000256" key="9">
    <source>
        <dbReference type="SAM" id="Phobius"/>
    </source>
</evidence>
<sequence length="205" mass="22141">MLNVLKQGGVTIIPLIIFSVISLAISIERIIYLKKAKTNNYNLINKVRVKLNDDKVKEVKSILEDKQAPVAGMLLEGLNYIGQGKEELRKNLELIGSNQVKKLEKRLKALNFIASVSPLLGLLGTVLGIIDSFNILAAAQGVANPGALSVGIAQALISTAVGLIVAIPTMLMYSYLTGLVDKRTSEMNRWFADVVEVLGQGGKNV</sequence>
<feature type="transmembrane region" description="Helical" evidence="9">
    <location>
        <begin position="12"/>
        <end position="32"/>
    </location>
</feature>
<evidence type="ECO:0000313" key="11">
    <source>
        <dbReference type="EMBL" id="MBM7555989.1"/>
    </source>
</evidence>
<dbReference type="Proteomes" id="UP000774000">
    <property type="component" value="Unassembled WGS sequence"/>
</dbReference>
<comment type="subcellular location">
    <subcellularLocation>
        <location evidence="1">Cell membrane</location>
        <topology evidence="1">Multi-pass membrane protein</topology>
    </subcellularLocation>
    <subcellularLocation>
        <location evidence="8">Membrane</location>
        <topology evidence="8">Multi-pass membrane protein</topology>
    </subcellularLocation>
</comment>
<keyword evidence="3" id="KW-1003">Cell membrane</keyword>
<organism evidence="11 12">
    <name type="scientific">Halanaerobacter jeridensis</name>
    <dbReference type="NCBI Taxonomy" id="706427"/>
    <lineage>
        <taxon>Bacteria</taxon>
        <taxon>Bacillati</taxon>
        <taxon>Bacillota</taxon>
        <taxon>Clostridia</taxon>
        <taxon>Halanaerobiales</taxon>
        <taxon>Halobacteroidaceae</taxon>
        <taxon>Halanaerobacter</taxon>
    </lineage>
</organism>
<evidence type="ECO:0000259" key="10">
    <source>
        <dbReference type="Pfam" id="PF01618"/>
    </source>
</evidence>
<feature type="transmembrane region" description="Helical" evidence="9">
    <location>
        <begin position="109"/>
        <end position="130"/>
    </location>
</feature>
<dbReference type="PANTHER" id="PTHR30625:SF15">
    <property type="entry name" value="BIOPOLYMER TRANSPORT PROTEIN EXBB"/>
    <property type="match status" value="1"/>
</dbReference>
<accession>A0A938XQW0</accession>
<dbReference type="RefSeq" id="WP_204700697.1">
    <property type="nucleotide sequence ID" value="NZ_JAFBDQ010000003.1"/>
</dbReference>
<dbReference type="AlphaFoldDB" id="A0A938XQW0"/>
<keyword evidence="2 8" id="KW-0813">Transport</keyword>
<evidence type="ECO:0000256" key="3">
    <source>
        <dbReference type="ARBA" id="ARBA00022475"/>
    </source>
</evidence>
<feature type="domain" description="MotA/TolQ/ExbB proton channel" evidence="10">
    <location>
        <begin position="69"/>
        <end position="188"/>
    </location>
</feature>
<proteinExistence type="inferred from homology"/>
<evidence type="ECO:0000256" key="6">
    <source>
        <dbReference type="ARBA" id="ARBA00022989"/>
    </source>
</evidence>
<keyword evidence="4 9" id="KW-0812">Transmembrane</keyword>
<dbReference type="GO" id="GO:0005886">
    <property type="term" value="C:plasma membrane"/>
    <property type="evidence" value="ECO:0007669"/>
    <property type="project" value="UniProtKB-SubCell"/>
</dbReference>
<name>A0A938XQW0_9FIRM</name>
<evidence type="ECO:0000256" key="5">
    <source>
        <dbReference type="ARBA" id="ARBA00022927"/>
    </source>
</evidence>
<evidence type="ECO:0000256" key="4">
    <source>
        <dbReference type="ARBA" id="ARBA00022692"/>
    </source>
</evidence>
<dbReference type="Pfam" id="PF01618">
    <property type="entry name" value="MotA_ExbB"/>
    <property type="match status" value="1"/>
</dbReference>
<evidence type="ECO:0000256" key="7">
    <source>
        <dbReference type="ARBA" id="ARBA00023136"/>
    </source>
</evidence>
<keyword evidence="6 9" id="KW-1133">Transmembrane helix</keyword>
<evidence type="ECO:0000313" key="12">
    <source>
        <dbReference type="Proteomes" id="UP000774000"/>
    </source>
</evidence>
<comment type="similarity">
    <text evidence="8">Belongs to the exbB/tolQ family.</text>
</comment>
<feature type="transmembrane region" description="Helical" evidence="9">
    <location>
        <begin position="150"/>
        <end position="173"/>
    </location>
</feature>
<evidence type="ECO:0000256" key="1">
    <source>
        <dbReference type="ARBA" id="ARBA00004651"/>
    </source>
</evidence>
<reference evidence="11" key="1">
    <citation type="submission" date="2021-01" db="EMBL/GenBank/DDBJ databases">
        <title>Genomic Encyclopedia of Type Strains, Phase IV (KMG-IV): sequencing the most valuable type-strain genomes for metagenomic binning, comparative biology and taxonomic classification.</title>
        <authorList>
            <person name="Goeker M."/>
        </authorList>
    </citation>
    <scope>NUCLEOTIDE SEQUENCE</scope>
    <source>
        <strain evidence="11">DSM 23230</strain>
    </source>
</reference>
<keyword evidence="7 9" id="KW-0472">Membrane</keyword>
<dbReference type="PANTHER" id="PTHR30625">
    <property type="entry name" value="PROTEIN TOLQ"/>
    <property type="match status" value="1"/>
</dbReference>
<keyword evidence="5 8" id="KW-0653">Protein transport</keyword>
<keyword evidence="12" id="KW-1185">Reference proteome</keyword>
<gene>
    <name evidence="11" type="ORF">JOC47_000823</name>
</gene>
<evidence type="ECO:0000256" key="8">
    <source>
        <dbReference type="RuleBase" id="RU004057"/>
    </source>
</evidence>
<dbReference type="InterPro" id="IPR002898">
    <property type="entry name" value="MotA_ExbB_proton_chnl"/>
</dbReference>
<dbReference type="GO" id="GO:0017038">
    <property type="term" value="P:protein import"/>
    <property type="evidence" value="ECO:0007669"/>
    <property type="project" value="TreeGrafter"/>
</dbReference>
<comment type="caution">
    <text evidence="11">The sequence shown here is derived from an EMBL/GenBank/DDBJ whole genome shotgun (WGS) entry which is preliminary data.</text>
</comment>
<protein>
    <submittedName>
        <fullName evidence="11">Biopolymer transport protein ExbB</fullName>
    </submittedName>
</protein>